<dbReference type="InterPro" id="IPR025004">
    <property type="entry name" value="SenN/SenS"/>
</dbReference>
<gene>
    <name evidence="1" type="ORF">J9317_09140</name>
</gene>
<dbReference type="Proteomes" id="UP000682403">
    <property type="component" value="Unassembled WGS sequence"/>
</dbReference>
<name>A0ABS5LDU6_9BACI</name>
<keyword evidence="2" id="KW-1185">Reference proteome</keyword>
<sequence length="59" mass="7251">MRKPVRYSMEEFIRRNKQELTSNADLMEKLEERIEDRYTVVYPGKSKKNTQFADPDRRR</sequence>
<dbReference type="EMBL" id="JAGVRK010000001">
    <property type="protein sequence ID" value="MBS2968922.1"/>
    <property type="molecule type" value="Genomic_DNA"/>
</dbReference>
<protein>
    <submittedName>
        <fullName evidence="1">FbpB family small basic protein</fullName>
    </submittedName>
</protein>
<proteinExistence type="predicted"/>
<organism evidence="1 2">
    <name type="scientific">Metabacillus flavus</name>
    <dbReference type="NCBI Taxonomy" id="2823519"/>
    <lineage>
        <taxon>Bacteria</taxon>
        <taxon>Bacillati</taxon>
        <taxon>Bacillota</taxon>
        <taxon>Bacilli</taxon>
        <taxon>Bacillales</taxon>
        <taxon>Bacillaceae</taxon>
        <taxon>Metabacillus</taxon>
    </lineage>
</organism>
<evidence type="ECO:0000313" key="1">
    <source>
        <dbReference type="EMBL" id="MBS2968922.1"/>
    </source>
</evidence>
<comment type="caution">
    <text evidence="1">The sequence shown here is derived from an EMBL/GenBank/DDBJ whole genome shotgun (WGS) entry which is preliminary data.</text>
</comment>
<dbReference type="Pfam" id="PF13040">
    <property type="entry name" value="Fur_reg_FbpB"/>
    <property type="match status" value="1"/>
</dbReference>
<accession>A0ABS5LDU6</accession>
<reference evidence="1 2" key="1">
    <citation type="submission" date="2021-04" db="EMBL/GenBank/DDBJ databases">
        <title>Metabacillus sp. strain KIGAM252 whole genome sequence.</title>
        <authorList>
            <person name="Seo M.-J."/>
            <person name="Cho E.-S."/>
            <person name="Hwang C.Y."/>
            <person name="Yoon D.J."/>
        </authorList>
    </citation>
    <scope>NUCLEOTIDE SEQUENCE [LARGE SCALE GENOMIC DNA]</scope>
    <source>
        <strain evidence="1 2">KIGAM252</strain>
    </source>
</reference>
<dbReference type="RefSeq" id="WP_211558029.1">
    <property type="nucleotide sequence ID" value="NZ_JAGVRK010000001.1"/>
</dbReference>
<evidence type="ECO:0000313" key="2">
    <source>
        <dbReference type="Proteomes" id="UP000682403"/>
    </source>
</evidence>